<dbReference type="SUPFAM" id="SSF53756">
    <property type="entry name" value="UDP-Glycosyltransferase/glycogen phosphorylase"/>
    <property type="match status" value="1"/>
</dbReference>
<keyword evidence="2 3" id="KW-0808">Transferase</keyword>
<dbReference type="EMBL" id="VFOV01000001">
    <property type="protein sequence ID" value="TQL69444.1"/>
    <property type="molecule type" value="Genomic_DNA"/>
</dbReference>
<protein>
    <submittedName>
        <fullName evidence="3">Glycosyltransferase involved in cell wall biosynthesis</fullName>
    </submittedName>
</protein>
<name>A0A543AA12_9ACTN</name>
<accession>A0A543AA12</accession>
<gene>
    <name evidence="3" type="ORF">FB381_3350</name>
</gene>
<evidence type="ECO:0000256" key="2">
    <source>
        <dbReference type="ARBA" id="ARBA00022679"/>
    </source>
</evidence>
<reference evidence="3 4" key="1">
    <citation type="submission" date="2019-06" db="EMBL/GenBank/DDBJ databases">
        <title>Sequencing the genomes of 1000 actinobacteria strains.</title>
        <authorList>
            <person name="Klenk H.-P."/>
        </authorList>
    </citation>
    <scope>NUCLEOTIDE SEQUENCE [LARGE SCALE GENOMIC DNA]</scope>
    <source>
        <strain evidence="3 4">DSM 25218</strain>
    </source>
</reference>
<dbReference type="PANTHER" id="PTHR12526">
    <property type="entry name" value="GLYCOSYLTRANSFERASE"/>
    <property type="match status" value="1"/>
</dbReference>
<dbReference type="PANTHER" id="PTHR12526:SF510">
    <property type="entry name" value="D-INOSITOL 3-PHOSPHATE GLYCOSYLTRANSFERASE"/>
    <property type="match status" value="1"/>
</dbReference>
<dbReference type="GO" id="GO:0016757">
    <property type="term" value="F:glycosyltransferase activity"/>
    <property type="evidence" value="ECO:0007669"/>
    <property type="project" value="UniProtKB-KW"/>
</dbReference>
<sequence length="372" mass="40051">MGVHIVAFGTYDVTAHPRVAVLIEGLRDGGAEVSEVNRPLGLDTAARVAILRQPWRLPLLALRLLACWSGLAAETLRRRRHGRPDAVLVGYLGHFDVHLARLLHPRSTIFLDHMVSAAGVAANRRLAGSGGLKLRLMKAIDAMALRSADVVIVDTYEQQESLPEGVRERSVVCAVGATKEWFDAGAEALRRPTETPLQAVFVGLFSPTHGAPVIADALDILADDERIEVTMVGQGQQYDEARRLAADNPRVTWVDWVEAEDLPDFVAGFDVSLGIFGTVPQALRVVPNKAFQGAAAGAVVVTSDTAPQRRVLQGAALLVAPGSSQELAAALAKLAEDPDEAHLLRQAAYARAMEHYTPRAVASAVIERIRHP</sequence>
<comment type="caution">
    <text evidence="3">The sequence shown here is derived from an EMBL/GenBank/DDBJ whole genome shotgun (WGS) entry which is preliminary data.</text>
</comment>
<organism evidence="3 4">
    <name type="scientific">Nocardioides albertanoniae</name>
    <dbReference type="NCBI Taxonomy" id="1175486"/>
    <lineage>
        <taxon>Bacteria</taxon>
        <taxon>Bacillati</taxon>
        <taxon>Actinomycetota</taxon>
        <taxon>Actinomycetes</taxon>
        <taxon>Propionibacteriales</taxon>
        <taxon>Nocardioidaceae</taxon>
        <taxon>Nocardioides</taxon>
    </lineage>
</organism>
<evidence type="ECO:0000313" key="3">
    <source>
        <dbReference type="EMBL" id="TQL69444.1"/>
    </source>
</evidence>
<evidence type="ECO:0000256" key="1">
    <source>
        <dbReference type="ARBA" id="ARBA00022676"/>
    </source>
</evidence>
<evidence type="ECO:0000313" key="4">
    <source>
        <dbReference type="Proteomes" id="UP000320209"/>
    </source>
</evidence>
<dbReference type="RefSeq" id="WP_211352468.1">
    <property type="nucleotide sequence ID" value="NZ_VFOV01000001.1"/>
</dbReference>
<dbReference type="Proteomes" id="UP000320209">
    <property type="component" value="Unassembled WGS sequence"/>
</dbReference>
<dbReference type="Gene3D" id="3.40.50.2000">
    <property type="entry name" value="Glycogen Phosphorylase B"/>
    <property type="match status" value="1"/>
</dbReference>
<dbReference type="AlphaFoldDB" id="A0A543AA12"/>
<dbReference type="Pfam" id="PF13692">
    <property type="entry name" value="Glyco_trans_1_4"/>
    <property type="match status" value="1"/>
</dbReference>
<keyword evidence="4" id="KW-1185">Reference proteome</keyword>
<proteinExistence type="predicted"/>
<keyword evidence="1" id="KW-0328">Glycosyltransferase</keyword>